<organism evidence="1 2">
    <name type="scientific">Ancylostoma duodenale</name>
    <dbReference type="NCBI Taxonomy" id="51022"/>
    <lineage>
        <taxon>Eukaryota</taxon>
        <taxon>Metazoa</taxon>
        <taxon>Ecdysozoa</taxon>
        <taxon>Nematoda</taxon>
        <taxon>Chromadorea</taxon>
        <taxon>Rhabditida</taxon>
        <taxon>Rhabditina</taxon>
        <taxon>Rhabditomorpha</taxon>
        <taxon>Strongyloidea</taxon>
        <taxon>Ancylostomatidae</taxon>
        <taxon>Ancylostomatinae</taxon>
        <taxon>Ancylostoma</taxon>
    </lineage>
</organism>
<keyword evidence="2" id="KW-1185">Reference proteome</keyword>
<dbReference type="GO" id="GO:0006085">
    <property type="term" value="P:acetyl-CoA biosynthetic process"/>
    <property type="evidence" value="ECO:0007669"/>
    <property type="project" value="TreeGrafter"/>
</dbReference>
<dbReference type="InterPro" id="IPR002020">
    <property type="entry name" value="Citrate_synthase"/>
</dbReference>
<dbReference type="GO" id="GO:0003878">
    <property type="term" value="F:ATP citrate synthase activity"/>
    <property type="evidence" value="ECO:0007669"/>
    <property type="project" value="TreeGrafter"/>
</dbReference>
<accession>A0A0C2FYJ6</accession>
<dbReference type="EMBL" id="KN740608">
    <property type="protein sequence ID" value="KIH53690.1"/>
    <property type="molecule type" value="Genomic_DNA"/>
</dbReference>
<protein>
    <submittedName>
        <fullName evidence="1">Uncharacterized protein</fullName>
    </submittedName>
</protein>
<sequence>RSSFPATNPWRNPLHSVYETVLEAAQFPLIRVLAITIEGVPGNQAGNLIKVISEKGVTVIGPGTVGGVACFRIGNTGGVTVNILSAL</sequence>
<evidence type="ECO:0000313" key="1">
    <source>
        <dbReference type="EMBL" id="KIH53690.1"/>
    </source>
</evidence>
<feature type="non-terminal residue" evidence="1">
    <location>
        <position position="1"/>
    </location>
</feature>
<evidence type="ECO:0000313" key="2">
    <source>
        <dbReference type="Proteomes" id="UP000054047"/>
    </source>
</evidence>
<dbReference type="GO" id="GO:0006633">
    <property type="term" value="P:fatty acid biosynthetic process"/>
    <property type="evidence" value="ECO:0007669"/>
    <property type="project" value="TreeGrafter"/>
</dbReference>
<dbReference type="PANTHER" id="PTHR23118:SF42">
    <property type="entry name" value="ATP-CITRATE SYNTHASE"/>
    <property type="match status" value="1"/>
</dbReference>
<gene>
    <name evidence="1" type="ORF">ANCDUO_16176</name>
</gene>
<dbReference type="Gene3D" id="3.40.50.720">
    <property type="entry name" value="NAD(P)-binding Rossmann-like Domain"/>
    <property type="match status" value="1"/>
</dbReference>
<dbReference type="PANTHER" id="PTHR23118">
    <property type="entry name" value="ATP-CITRATE SYNTHASE"/>
    <property type="match status" value="1"/>
</dbReference>
<dbReference type="GO" id="GO:0005829">
    <property type="term" value="C:cytosol"/>
    <property type="evidence" value="ECO:0007669"/>
    <property type="project" value="TreeGrafter"/>
</dbReference>
<reference evidence="1 2" key="1">
    <citation type="submission" date="2013-12" db="EMBL/GenBank/DDBJ databases">
        <title>Draft genome of the parsitic nematode Ancylostoma duodenale.</title>
        <authorList>
            <person name="Mitreva M."/>
        </authorList>
    </citation>
    <scope>NUCLEOTIDE SEQUENCE [LARGE SCALE GENOMIC DNA]</scope>
    <source>
        <strain evidence="1 2">Zhejiang</strain>
    </source>
</reference>
<dbReference type="AlphaFoldDB" id="A0A0C2FYJ6"/>
<dbReference type="Proteomes" id="UP000054047">
    <property type="component" value="Unassembled WGS sequence"/>
</dbReference>
<proteinExistence type="predicted"/>
<name>A0A0C2FYJ6_9BILA</name>